<evidence type="ECO:0000256" key="2">
    <source>
        <dbReference type="ARBA" id="ARBA00022737"/>
    </source>
</evidence>
<dbReference type="InterPro" id="IPR027417">
    <property type="entry name" value="P-loop_NTPase"/>
</dbReference>
<dbReference type="GO" id="GO:0005524">
    <property type="term" value="F:ATP binding"/>
    <property type="evidence" value="ECO:0007669"/>
    <property type="project" value="InterPro"/>
</dbReference>
<dbReference type="Pfam" id="PF07724">
    <property type="entry name" value="AAA_2"/>
    <property type="match status" value="1"/>
</dbReference>
<comment type="similarity">
    <text evidence="1">Belongs to the ClpA/ClpB family.</text>
</comment>
<dbReference type="Proteomes" id="UP001141806">
    <property type="component" value="Unassembled WGS sequence"/>
</dbReference>
<reference evidence="7" key="1">
    <citation type="journal article" date="2023" name="Plant J.">
        <title>The genome of the king protea, Protea cynaroides.</title>
        <authorList>
            <person name="Chang J."/>
            <person name="Duong T.A."/>
            <person name="Schoeman C."/>
            <person name="Ma X."/>
            <person name="Roodt D."/>
            <person name="Barker N."/>
            <person name="Li Z."/>
            <person name="Van de Peer Y."/>
            <person name="Mizrachi E."/>
        </authorList>
    </citation>
    <scope>NUCLEOTIDE SEQUENCE</scope>
    <source>
        <tissue evidence="7">Young leaves</tissue>
    </source>
</reference>
<dbReference type="InterPro" id="IPR003959">
    <property type="entry name" value="ATPase_AAA_core"/>
</dbReference>
<evidence type="ECO:0000313" key="8">
    <source>
        <dbReference type="Proteomes" id="UP001141806"/>
    </source>
</evidence>
<evidence type="ECO:0000256" key="4">
    <source>
        <dbReference type="ARBA" id="ARBA00023163"/>
    </source>
</evidence>
<comment type="caution">
    <text evidence="7">The sequence shown here is derived from an EMBL/GenBank/DDBJ whole genome shotgun (WGS) entry which is preliminary data.</text>
</comment>
<gene>
    <name evidence="7" type="ORF">NE237_009398</name>
</gene>
<evidence type="ECO:0000256" key="5">
    <source>
        <dbReference type="PROSITE-ProRule" id="PRU01251"/>
    </source>
</evidence>
<dbReference type="PANTHER" id="PTHR43572">
    <property type="entry name" value="CHAPERONE PROTEIN CLPD, CHLOROPLASTIC"/>
    <property type="match status" value="1"/>
</dbReference>
<keyword evidence="2 5" id="KW-0677">Repeat</keyword>
<keyword evidence="8" id="KW-1185">Reference proteome</keyword>
<evidence type="ECO:0000256" key="3">
    <source>
        <dbReference type="ARBA" id="ARBA00023015"/>
    </source>
</evidence>
<dbReference type="Pfam" id="PF26587">
    <property type="entry name" value="AAA_lid_SMAX1"/>
    <property type="match status" value="1"/>
</dbReference>
<dbReference type="SUPFAM" id="SSF52540">
    <property type="entry name" value="P-loop containing nucleoside triphosphate hydrolases"/>
    <property type="match status" value="1"/>
</dbReference>
<dbReference type="InterPro" id="IPR058680">
    <property type="entry name" value="NBD_SMAX1-like"/>
</dbReference>
<dbReference type="InterPro" id="IPR004176">
    <property type="entry name" value="Clp_R_N"/>
</dbReference>
<organism evidence="7 8">
    <name type="scientific">Protea cynaroides</name>
    <dbReference type="NCBI Taxonomy" id="273540"/>
    <lineage>
        <taxon>Eukaryota</taxon>
        <taxon>Viridiplantae</taxon>
        <taxon>Streptophyta</taxon>
        <taxon>Embryophyta</taxon>
        <taxon>Tracheophyta</taxon>
        <taxon>Spermatophyta</taxon>
        <taxon>Magnoliopsida</taxon>
        <taxon>Proteales</taxon>
        <taxon>Proteaceae</taxon>
        <taxon>Protea</taxon>
    </lineage>
</organism>
<dbReference type="EMBL" id="JAMYWD010000002">
    <property type="protein sequence ID" value="KAJ4978618.1"/>
    <property type="molecule type" value="Genomic_DNA"/>
</dbReference>
<protein>
    <recommendedName>
        <fullName evidence="6">Clp R domain-containing protein</fullName>
    </recommendedName>
</protein>
<accession>A0A9Q0KXJ5</accession>
<dbReference type="InterPro" id="IPR051650">
    <property type="entry name" value="SL_signaling_regulator"/>
</dbReference>
<dbReference type="Gene3D" id="3.40.50.300">
    <property type="entry name" value="P-loop containing nucleotide triphosphate hydrolases"/>
    <property type="match status" value="1"/>
</dbReference>
<name>A0A9Q0KXJ5_9MAGN</name>
<keyword evidence="4" id="KW-0804">Transcription</keyword>
<dbReference type="AlphaFoldDB" id="A0A9Q0KXJ5"/>
<dbReference type="InterPro" id="IPR058954">
    <property type="entry name" value="AAA_lid_SMAX1"/>
</dbReference>
<dbReference type="GO" id="GO:0016887">
    <property type="term" value="F:ATP hydrolysis activity"/>
    <property type="evidence" value="ECO:0007669"/>
    <property type="project" value="InterPro"/>
</dbReference>
<evidence type="ECO:0000313" key="7">
    <source>
        <dbReference type="EMBL" id="KAJ4978618.1"/>
    </source>
</evidence>
<proteinExistence type="inferred from homology"/>
<evidence type="ECO:0000259" key="6">
    <source>
        <dbReference type="PROSITE" id="PS51903"/>
    </source>
</evidence>
<dbReference type="OrthoDB" id="1723324at2759"/>
<dbReference type="Pfam" id="PF23569">
    <property type="entry name" value="NBD_SMAX1"/>
    <property type="match status" value="1"/>
</dbReference>
<keyword evidence="3" id="KW-0805">Transcription regulation</keyword>
<sequence>MPTPVSAARQCLTTEAARALDEAVCVARRRCHSQTTSLHAISAFLVLPSSSLREACTRARSSSYSLRLQFKALELCFGVALDRLPSSQALEEPPISNSLMAAIRRSQANQRRHPESFNFHQQQLQQHSSLSCVKVELRQLTLSILDDPIVSRVFAEAGFRSCDIKLTIVCPPPQPLLRYPRRCPPIFLCNLTGGDSEPGRRSFSFPFPGFSGFAGLSDVDDNCRRIGKILAKKSRRNPLIVGVCAHDAVRSFAECIERGKAGVLPAELSRLRFICIEEEVSKCISTSGGEDSLGVRFEELAKSVESSSGSGVVFDIGDLKGFTADGSVDAVNYVVSELTKLLELHHGHLWLMAEAASYETYSTFLRRFPSIEKDWDLQLLPITSLEPSISSMGGLKTRPNRWINTRPNSLMESFVPFGGLVSTPYPKGPLSSTSHSISRCHLCNAKYEQELSSILKRGCTVSVGDQGQDIAKARDDGPILNSEALRLQKKWNDMCLYLHQSCRKTDINTYKSGSQSFATFVGFPFVTDGKERLDNHDDNSKSASLNANGCKDIIPPMSMKLERVSTPELNMPIPVVPKGENENFLSALQVTPSKSEHLEAEGLWYPQDTPLSLNMPEGQASTCSATSVATDLGLGSLYGCMSMEPKKPACLSSKKCLQDCSGRSPTEINVVNSIISKPPAQSPLYPGPDVREEFDPRDFKKVWRGLMDRVGRQDEAICAISQTIVRCRTEGKKCRGANRKGDIWFNFLGPDRVAKKRTALALADVIFGSEKNLICVDLSSQNCSSHPNMILDHHEMNNYDVKFRGKTVVDYIARELSKKPLSVVFIENVEKADLLVQNSLYSAIKTGKFSDSHGREIGINNVIFLIASRVTKCMNTLFSGNEPLTFSEERILGAQRWQMQIFVGGARDNYSRNYNSNVLVSRGKDISGLFVNKRKLIFSGEPAQQCGTLETAKRVHRPLTVNLDLNLPVEDLEANNTDNRNYDGDAVPETSEAWLEDFFDRMDETVTFKPFDFDALADKILKEINKSFCKTIGCNGLLEIDAEVMEQILAAAWLSDRHEAIEDWANNVLGRCFAEARQRYGFLVRSVLKLVSCEGLLMEEHASGICLPAQIILN</sequence>
<dbReference type="Gene3D" id="1.10.1780.10">
    <property type="entry name" value="Clp, N-terminal domain"/>
    <property type="match status" value="1"/>
</dbReference>
<dbReference type="InterPro" id="IPR036628">
    <property type="entry name" value="Clp_N_dom_sf"/>
</dbReference>
<dbReference type="PANTHER" id="PTHR43572:SF38">
    <property type="entry name" value="PROTEIN SMAX1-LIKE 6"/>
    <property type="match status" value="1"/>
</dbReference>
<evidence type="ECO:0000256" key="1">
    <source>
        <dbReference type="ARBA" id="ARBA00008675"/>
    </source>
</evidence>
<feature type="domain" description="Clp R" evidence="6">
    <location>
        <begin position="8"/>
        <end position="175"/>
    </location>
</feature>
<dbReference type="PROSITE" id="PS51903">
    <property type="entry name" value="CLP_R"/>
    <property type="match status" value="1"/>
</dbReference>
<dbReference type="CDD" id="cd19499">
    <property type="entry name" value="RecA-like_ClpB_Hsp104-like"/>
    <property type="match status" value="1"/>
</dbReference>